<feature type="region of interest" description="Disordered" evidence="1">
    <location>
        <begin position="83"/>
        <end position="119"/>
    </location>
</feature>
<dbReference type="AlphaFoldDB" id="A0A4Z2J8K7"/>
<gene>
    <name evidence="2" type="ORF">EYF80_003882</name>
</gene>
<dbReference type="Proteomes" id="UP000314294">
    <property type="component" value="Unassembled WGS sequence"/>
</dbReference>
<keyword evidence="3" id="KW-1185">Reference proteome</keyword>
<dbReference type="EMBL" id="SRLO01000018">
    <property type="protein sequence ID" value="TNN86038.1"/>
    <property type="molecule type" value="Genomic_DNA"/>
</dbReference>
<sequence>MFSSLATYSPPHSHELRLRAGLLLHELVAPLQRGVSVLLLVGGGEGEEAQRLHGEGQVRGVSQGVARVQVDPHDGRAVVLAPQDVALETETAEVQPEEDEEEDDSRRRDSSRRPMAPVTPSALRLMALNNRSTGAIELTTEVELSLHFQRVRPSVSKSSYTWRQVARAEVVL</sequence>
<protein>
    <submittedName>
        <fullName evidence="2">Uncharacterized protein</fullName>
    </submittedName>
</protein>
<evidence type="ECO:0000313" key="2">
    <source>
        <dbReference type="EMBL" id="TNN86038.1"/>
    </source>
</evidence>
<organism evidence="2 3">
    <name type="scientific">Liparis tanakae</name>
    <name type="common">Tanaka's snailfish</name>
    <dbReference type="NCBI Taxonomy" id="230148"/>
    <lineage>
        <taxon>Eukaryota</taxon>
        <taxon>Metazoa</taxon>
        <taxon>Chordata</taxon>
        <taxon>Craniata</taxon>
        <taxon>Vertebrata</taxon>
        <taxon>Euteleostomi</taxon>
        <taxon>Actinopterygii</taxon>
        <taxon>Neopterygii</taxon>
        <taxon>Teleostei</taxon>
        <taxon>Neoteleostei</taxon>
        <taxon>Acanthomorphata</taxon>
        <taxon>Eupercaria</taxon>
        <taxon>Perciformes</taxon>
        <taxon>Cottioidei</taxon>
        <taxon>Cottales</taxon>
        <taxon>Liparidae</taxon>
        <taxon>Liparis</taxon>
    </lineage>
</organism>
<name>A0A4Z2J8K7_9TELE</name>
<accession>A0A4Z2J8K7</accession>
<evidence type="ECO:0000256" key="1">
    <source>
        <dbReference type="SAM" id="MobiDB-lite"/>
    </source>
</evidence>
<comment type="caution">
    <text evidence="2">The sequence shown here is derived from an EMBL/GenBank/DDBJ whole genome shotgun (WGS) entry which is preliminary data.</text>
</comment>
<reference evidence="2 3" key="1">
    <citation type="submission" date="2019-03" db="EMBL/GenBank/DDBJ databases">
        <title>First draft genome of Liparis tanakae, snailfish: a comprehensive survey of snailfish specific genes.</title>
        <authorList>
            <person name="Kim W."/>
            <person name="Song I."/>
            <person name="Jeong J.-H."/>
            <person name="Kim D."/>
            <person name="Kim S."/>
            <person name="Ryu S."/>
            <person name="Song J.Y."/>
            <person name="Lee S.K."/>
        </authorList>
    </citation>
    <scope>NUCLEOTIDE SEQUENCE [LARGE SCALE GENOMIC DNA]</scope>
    <source>
        <tissue evidence="2">Muscle</tissue>
    </source>
</reference>
<proteinExistence type="predicted"/>
<evidence type="ECO:0000313" key="3">
    <source>
        <dbReference type="Proteomes" id="UP000314294"/>
    </source>
</evidence>